<keyword evidence="2" id="KW-1185">Reference proteome</keyword>
<comment type="caution">
    <text evidence="1">The sequence shown here is derived from an EMBL/GenBank/DDBJ whole genome shotgun (WGS) entry which is preliminary data.</text>
</comment>
<protein>
    <submittedName>
        <fullName evidence="1">Uncharacterized protein</fullName>
    </submittedName>
</protein>
<dbReference type="EMBL" id="WNYA01000004">
    <property type="protein sequence ID" value="KAG8574723.1"/>
    <property type="molecule type" value="Genomic_DNA"/>
</dbReference>
<evidence type="ECO:0000313" key="2">
    <source>
        <dbReference type="Proteomes" id="UP000824782"/>
    </source>
</evidence>
<organism evidence="1 2">
    <name type="scientific">Engystomops pustulosus</name>
    <name type="common">Tungara frog</name>
    <name type="synonym">Physalaemus pustulosus</name>
    <dbReference type="NCBI Taxonomy" id="76066"/>
    <lineage>
        <taxon>Eukaryota</taxon>
        <taxon>Metazoa</taxon>
        <taxon>Chordata</taxon>
        <taxon>Craniata</taxon>
        <taxon>Vertebrata</taxon>
        <taxon>Euteleostomi</taxon>
        <taxon>Amphibia</taxon>
        <taxon>Batrachia</taxon>
        <taxon>Anura</taxon>
        <taxon>Neobatrachia</taxon>
        <taxon>Hyloidea</taxon>
        <taxon>Leptodactylidae</taxon>
        <taxon>Leiuperinae</taxon>
        <taxon>Engystomops</taxon>
    </lineage>
</organism>
<dbReference type="Proteomes" id="UP000824782">
    <property type="component" value="Unassembled WGS sequence"/>
</dbReference>
<dbReference type="AlphaFoldDB" id="A0AAV7BPW2"/>
<evidence type="ECO:0000313" key="1">
    <source>
        <dbReference type="EMBL" id="KAG8574723.1"/>
    </source>
</evidence>
<name>A0AAV7BPW2_ENGPU</name>
<reference evidence="1" key="1">
    <citation type="thesis" date="2020" institute="ProQuest LLC" country="789 East Eisenhower Parkway, Ann Arbor, MI, USA">
        <title>Comparative Genomics and Chromosome Evolution.</title>
        <authorList>
            <person name="Mudd A.B."/>
        </authorList>
    </citation>
    <scope>NUCLEOTIDE SEQUENCE</scope>
    <source>
        <strain evidence="1">237g6f4</strain>
        <tissue evidence="1">Blood</tissue>
    </source>
</reference>
<gene>
    <name evidence="1" type="ORF">GDO81_009295</name>
</gene>
<proteinExistence type="predicted"/>
<sequence length="105" mass="12084">MSNFNICSLTFQCHLLRLALPSNLIYVEEICKGIKGLLRAKIIYYFLWMTLNIQGRGVVTSCLSPLSYRRGSQLGCSPFTVHHHSAKAAIYLWYFKTMFPLLSYD</sequence>
<accession>A0AAV7BPW2</accession>